<feature type="compositionally biased region" description="Pro residues" evidence="1">
    <location>
        <begin position="180"/>
        <end position="190"/>
    </location>
</feature>
<keyword evidence="3" id="KW-1185">Reference proteome</keyword>
<dbReference type="HOGENOM" id="CLU_1268207_0_0_1"/>
<evidence type="ECO:0000313" key="2">
    <source>
        <dbReference type="EMBL" id="ESO82623.1"/>
    </source>
</evidence>
<proteinExistence type="predicted"/>
<feature type="region of interest" description="Disordered" evidence="1">
    <location>
        <begin position="117"/>
        <end position="156"/>
    </location>
</feature>
<dbReference type="Proteomes" id="UP000030746">
    <property type="component" value="Unassembled WGS sequence"/>
</dbReference>
<dbReference type="OrthoDB" id="6108911at2759"/>
<dbReference type="GeneID" id="20236772"/>
<feature type="region of interest" description="Disordered" evidence="1">
    <location>
        <begin position="180"/>
        <end position="201"/>
    </location>
</feature>
<protein>
    <submittedName>
        <fullName evidence="2">Uncharacterized protein</fullName>
    </submittedName>
</protein>
<evidence type="ECO:0000256" key="1">
    <source>
        <dbReference type="SAM" id="MobiDB-lite"/>
    </source>
</evidence>
<dbReference type="AlphaFoldDB" id="V3YX33"/>
<dbReference type="KEGG" id="lgi:LOTGIDRAFT_155639"/>
<organism evidence="2 3">
    <name type="scientific">Lottia gigantea</name>
    <name type="common">Giant owl limpet</name>
    <dbReference type="NCBI Taxonomy" id="225164"/>
    <lineage>
        <taxon>Eukaryota</taxon>
        <taxon>Metazoa</taxon>
        <taxon>Spiralia</taxon>
        <taxon>Lophotrochozoa</taxon>
        <taxon>Mollusca</taxon>
        <taxon>Gastropoda</taxon>
        <taxon>Patellogastropoda</taxon>
        <taxon>Lottioidea</taxon>
        <taxon>Lottiidae</taxon>
        <taxon>Lottia</taxon>
    </lineage>
</organism>
<reference evidence="2 3" key="1">
    <citation type="journal article" date="2013" name="Nature">
        <title>Insights into bilaterian evolution from three spiralian genomes.</title>
        <authorList>
            <person name="Simakov O."/>
            <person name="Marletaz F."/>
            <person name="Cho S.J."/>
            <person name="Edsinger-Gonzales E."/>
            <person name="Havlak P."/>
            <person name="Hellsten U."/>
            <person name="Kuo D.H."/>
            <person name="Larsson T."/>
            <person name="Lv J."/>
            <person name="Arendt D."/>
            <person name="Savage R."/>
            <person name="Osoegawa K."/>
            <person name="de Jong P."/>
            <person name="Grimwood J."/>
            <person name="Chapman J.A."/>
            <person name="Shapiro H."/>
            <person name="Aerts A."/>
            <person name="Otillar R.P."/>
            <person name="Terry A.Y."/>
            <person name="Boore J.L."/>
            <person name="Grigoriev I.V."/>
            <person name="Lindberg D.R."/>
            <person name="Seaver E.C."/>
            <person name="Weisblat D.A."/>
            <person name="Putnam N.H."/>
            <person name="Rokhsar D.S."/>
        </authorList>
    </citation>
    <scope>NUCLEOTIDE SEQUENCE [LARGE SCALE GENOMIC DNA]</scope>
</reference>
<dbReference type="EMBL" id="KB203854">
    <property type="protein sequence ID" value="ESO82623.1"/>
    <property type="molecule type" value="Genomic_DNA"/>
</dbReference>
<name>V3YX33_LOTGI</name>
<dbReference type="CTD" id="20236772"/>
<evidence type="ECO:0000313" key="3">
    <source>
        <dbReference type="Proteomes" id="UP000030746"/>
    </source>
</evidence>
<dbReference type="RefSeq" id="XP_009066428.1">
    <property type="nucleotide sequence ID" value="XM_009068180.1"/>
</dbReference>
<sequence length="218" mass="24663">MADCPQEIWTQRDQFTHEQIPVSDKDRISSQNSARLSNHHYSTKSKAGTNCIRATYILQIGDIVYLQSDRNKSCSRSRYLVTNIDGSWCDIRKFIGSQLRNTTYRVQSSELYKVHSDITGQNSDLPNLHEDDDDSNDGKADDAQSGLHADPPRINALYKPYDYPPHSLPLEQFQPTIDIPPIPDPPPEIITPPQDVHKKKGNSQRVKFLVICCVTGAE</sequence>
<accession>V3YX33</accession>
<gene>
    <name evidence="2" type="ORF">LOTGIDRAFT_155639</name>
</gene>